<dbReference type="GO" id="GO:0003735">
    <property type="term" value="F:structural constituent of ribosome"/>
    <property type="evidence" value="ECO:0007669"/>
    <property type="project" value="InterPro"/>
</dbReference>
<dbReference type="InterPro" id="IPR000597">
    <property type="entry name" value="Ribosomal_uL3"/>
</dbReference>
<dbReference type="Gene3D" id="3.30.160.810">
    <property type="match status" value="1"/>
</dbReference>
<comment type="similarity">
    <text evidence="1">Belongs to the universal ribosomal protein uL3 family.</text>
</comment>
<sequence length="1035" mass="113022">MSTVLHMPAFNSAPHGPAFTSVNGRLSLSPPDEQKPPVVTKSSTWSPTSPDPEHNRHSPDSDSSSSTVSSGDKSPNSSDKTRSSPENPNKRRRSGSDEGAYGQHSPDQTTAGPRQLPPPYQPLNRSTTMSMETPQLPSLPPLGRPDAERRWQTEPRELPHATHHFQPREPRPTEPSRNNALSPESRDMIEETEFTRAGVQVELKKRKRQFANRTKTGCGTCRRRKKKCDEAKPECNNCTRGGFVCEGYANKVPWPKNGPAKPPAILAKEKYAAYTSCPTCQEKHTPHCGPQSSETPYPPPEMHPGNGTERKPWKSSWSDPAPPPVRAAYQPEAPPPPAQYMQPAANHYERPSTHDHQPVSQQQQQPHHTSRGYHHAPPSTNHLAINTAVPATSMVAKPVQQLHVAQQHPRPPPPPPPTSLPPTRSPTRFTESSSMTYRSEKDKMLAGEPFNPFDKTLMHERHLSTQAQSIFNSSKANPSNVLSSTTVDHFFKQILNASRHREGKQIEIHMGPNCHVATPFACDYGYHLSMGENVVIGADCHLHDSARISIGRNCKIGVRVTIQTLKTPTDNKSLKGSNGTEIAQEVHIGENVYIGDNCVIEAGVHIGPNTIVRPGSVVSRVSSQSCNDLNNHILTLYSLCPPTASLMEILRSSYLTEILSTTITLCSRNLPEQFVMYEIFANRECQNIRGEQSAPHIPRTHTIITMPPKAPLNWGLLPPSFLLPSSARSVLQQNAHQISSRPAIAYTSIRTIKSTFTPKPDRFAHHPAREALTSTSTAALERKAHSTPLRTGLLALKKGMTSIYDPETGKRTACTVLQLDRNEVVAHKRRDQNGYWAVQIGAGQKEARNVSRPMLGHFAGAGVSPKRWVVEFKVRDEAGLGVGIGEMVGAGWFTKGQWVDVKAISRGMGFAGGMKRHGFGGQPASHGQSLMHRGMGSAGGSQGSGSRVLPGKRMPGNMGNESVTVKNLRVLQIDEQNGIVVVNGCVPGPKNQIIRVQDARGKPWPAGPMSTAELKPTEVLAEAGVPDATEATASA</sequence>
<organism evidence="10 11">
    <name type="scientific">Alternaria burnsii</name>
    <dbReference type="NCBI Taxonomy" id="1187904"/>
    <lineage>
        <taxon>Eukaryota</taxon>
        <taxon>Fungi</taxon>
        <taxon>Dikarya</taxon>
        <taxon>Ascomycota</taxon>
        <taxon>Pezizomycotina</taxon>
        <taxon>Dothideomycetes</taxon>
        <taxon>Pleosporomycetidae</taxon>
        <taxon>Pleosporales</taxon>
        <taxon>Pleosporineae</taxon>
        <taxon>Pleosporaceae</taxon>
        <taxon>Alternaria</taxon>
        <taxon>Alternaria sect. Alternaria</taxon>
    </lineage>
</organism>
<comment type="similarity">
    <text evidence="2">Belongs to the transferase hexapeptide repeat family.</text>
</comment>
<dbReference type="InterPro" id="IPR024688">
    <property type="entry name" value="Mac_dom"/>
</dbReference>
<dbReference type="Gene3D" id="2.40.30.10">
    <property type="entry name" value="Translation factors"/>
    <property type="match status" value="1"/>
</dbReference>
<dbReference type="NCBIfam" id="TIGR03625">
    <property type="entry name" value="L3_bact"/>
    <property type="match status" value="1"/>
</dbReference>
<keyword evidence="4" id="KW-0689">Ribosomal protein</keyword>
<dbReference type="Pfam" id="PF00297">
    <property type="entry name" value="Ribosomal_L3"/>
    <property type="match status" value="1"/>
</dbReference>
<feature type="domain" description="Zn(2)-C6 fungal-type" evidence="9">
    <location>
        <begin position="217"/>
        <end position="245"/>
    </location>
</feature>
<dbReference type="SMART" id="SM00066">
    <property type="entry name" value="GAL4"/>
    <property type="match status" value="1"/>
</dbReference>
<evidence type="ECO:0000256" key="4">
    <source>
        <dbReference type="ARBA" id="ARBA00022980"/>
    </source>
</evidence>
<dbReference type="Gene3D" id="2.160.10.10">
    <property type="entry name" value="Hexapeptide repeat proteins"/>
    <property type="match status" value="1"/>
</dbReference>
<feature type="compositionally biased region" description="Pro residues" evidence="8">
    <location>
        <begin position="409"/>
        <end position="424"/>
    </location>
</feature>
<dbReference type="HAMAP" id="MF_01325_B">
    <property type="entry name" value="Ribosomal_uL3_B"/>
    <property type="match status" value="1"/>
</dbReference>
<dbReference type="InterPro" id="IPR019927">
    <property type="entry name" value="Ribosomal_uL3_bac/org-type"/>
</dbReference>
<dbReference type="GeneID" id="62201676"/>
<evidence type="ECO:0000256" key="5">
    <source>
        <dbReference type="ARBA" id="ARBA00023242"/>
    </source>
</evidence>
<dbReference type="SUPFAM" id="SSF51161">
    <property type="entry name" value="Trimeric LpxA-like enzymes"/>
    <property type="match status" value="1"/>
</dbReference>
<evidence type="ECO:0000256" key="7">
    <source>
        <dbReference type="ARBA" id="ARBA00035209"/>
    </source>
</evidence>
<dbReference type="CDD" id="cd00067">
    <property type="entry name" value="GAL4"/>
    <property type="match status" value="1"/>
</dbReference>
<dbReference type="Pfam" id="PF00172">
    <property type="entry name" value="Zn_clus"/>
    <property type="match status" value="1"/>
</dbReference>
<feature type="region of interest" description="Disordered" evidence="8">
    <location>
        <begin position="401"/>
        <end position="448"/>
    </location>
</feature>
<dbReference type="InterPro" id="IPR009000">
    <property type="entry name" value="Transl_B-barrel_sf"/>
</dbReference>
<proteinExistence type="inferred from homology"/>
<dbReference type="PROSITE" id="PS50048">
    <property type="entry name" value="ZN2_CY6_FUNGAL_2"/>
    <property type="match status" value="1"/>
</dbReference>
<feature type="compositionally biased region" description="Basic and acidic residues" evidence="8">
    <location>
        <begin position="145"/>
        <end position="174"/>
    </location>
</feature>
<dbReference type="Proteomes" id="UP000596902">
    <property type="component" value="Unassembled WGS sequence"/>
</dbReference>
<feature type="compositionally biased region" description="Low complexity" evidence="8">
    <location>
        <begin position="358"/>
        <end position="367"/>
    </location>
</feature>
<feature type="compositionally biased region" description="Low complexity" evidence="8">
    <location>
        <begin position="61"/>
        <end position="74"/>
    </location>
</feature>
<dbReference type="EMBL" id="JAAABM010000004">
    <property type="protein sequence ID" value="KAF7678070.1"/>
    <property type="molecule type" value="Genomic_DNA"/>
</dbReference>
<dbReference type="Pfam" id="PF00132">
    <property type="entry name" value="Hexapep"/>
    <property type="match status" value="1"/>
</dbReference>
<dbReference type="Gene3D" id="4.10.240.10">
    <property type="entry name" value="Zn(2)-C6 fungal-type DNA-binding domain"/>
    <property type="match status" value="1"/>
</dbReference>
<dbReference type="GO" id="GO:0016407">
    <property type="term" value="F:acetyltransferase activity"/>
    <property type="evidence" value="ECO:0007669"/>
    <property type="project" value="InterPro"/>
</dbReference>
<dbReference type="InterPro" id="IPR001451">
    <property type="entry name" value="Hexapep"/>
</dbReference>
<dbReference type="GO" id="GO:0008270">
    <property type="term" value="F:zinc ion binding"/>
    <property type="evidence" value="ECO:0007669"/>
    <property type="project" value="InterPro"/>
</dbReference>
<keyword evidence="6" id="KW-0687">Ribonucleoprotein</keyword>
<name>A0A8H7B7Z7_9PLEO</name>
<feature type="region of interest" description="Disordered" evidence="8">
    <location>
        <begin position="920"/>
        <end position="960"/>
    </location>
</feature>
<evidence type="ECO:0000256" key="2">
    <source>
        <dbReference type="ARBA" id="ARBA00007274"/>
    </source>
</evidence>
<dbReference type="PROSITE" id="PS00463">
    <property type="entry name" value="ZN2_CY6_FUNGAL_1"/>
    <property type="match status" value="1"/>
</dbReference>
<protein>
    <recommendedName>
        <fullName evidence="7">Large ribosomal subunit protein uL3m</fullName>
    </recommendedName>
</protein>
<dbReference type="PANTHER" id="PTHR11229:SF8">
    <property type="entry name" value="LARGE RIBOSOMAL SUBUNIT PROTEIN UL3M"/>
    <property type="match status" value="1"/>
</dbReference>
<feature type="compositionally biased region" description="Polar residues" evidence="8">
    <location>
        <begin position="123"/>
        <end position="136"/>
    </location>
</feature>
<reference evidence="10" key="2">
    <citation type="submission" date="2020-08" db="EMBL/GenBank/DDBJ databases">
        <title>Draft Genome Sequence of Cumin Blight Pathogen Alternaria burnsii.</title>
        <authorList>
            <person name="Feng Z."/>
        </authorList>
    </citation>
    <scope>NUCLEOTIDE SEQUENCE</scope>
    <source>
        <strain evidence="10">CBS107.38</strain>
    </source>
</reference>
<dbReference type="SUPFAM" id="SSF50447">
    <property type="entry name" value="Translation proteins"/>
    <property type="match status" value="1"/>
</dbReference>
<keyword evidence="5" id="KW-0539">Nucleus</keyword>
<dbReference type="RefSeq" id="XP_038788205.1">
    <property type="nucleotide sequence ID" value="XM_038928498.1"/>
</dbReference>
<accession>A0A8H7B7Z7</accession>
<evidence type="ECO:0000256" key="1">
    <source>
        <dbReference type="ARBA" id="ARBA00006540"/>
    </source>
</evidence>
<comment type="caution">
    <text evidence="10">The sequence shown here is derived from an EMBL/GenBank/DDBJ whole genome shotgun (WGS) entry which is preliminary data.</text>
</comment>
<dbReference type="SUPFAM" id="SSF57701">
    <property type="entry name" value="Zn2/Cys6 DNA-binding domain"/>
    <property type="match status" value="1"/>
</dbReference>
<dbReference type="GO" id="GO:0006412">
    <property type="term" value="P:translation"/>
    <property type="evidence" value="ECO:0007669"/>
    <property type="project" value="InterPro"/>
</dbReference>
<dbReference type="AlphaFoldDB" id="A0A8H7B7Z7"/>
<dbReference type="InterPro" id="IPR011004">
    <property type="entry name" value="Trimer_LpxA-like_sf"/>
</dbReference>
<dbReference type="InterPro" id="IPR001138">
    <property type="entry name" value="Zn2Cys6_DnaBD"/>
</dbReference>
<dbReference type="FunFam" id="2.40.30.10:FF:000004">
    <property type="entry name" value="50S ribosomal protein L3"/>
    <property type="match status" value="1"/>
</dbReference>
<dbReference type="Pfam" id="PF12464">
    <property type="entry name" value="Mac"/>
    <property type="match status" value="1"/>
</dbReference>
<feature type="region of interest" description="Disordered" evidence="8">
    <location>
        <begin position="1"/>
        <end position="190"/>
    </location>
</feature>
<keyword evidence="11" id="KW-1185">Reference proteome</keyword>
<evidence type="ECO:0000313" key="11">
    <source>
        <dbReference type="Proteomes" id="UP000596902"/>
    </source>
</evidence>
<reference evidence="10" key="1">
    <citation type="submission" date="2020-01" db="EMBL/GenBank/DDBJ databases">
        <authorList>
            <person name="Feng Z.H.Z."/>
        </authorList>
    </citation>
    <scope>NUCLEOTIDE SEQUENCE</scope>
    <source>
        <strain evidence="10">CBS107.38</strain>
    </source>
</reference>
<evidence type="ECO:0000259" key="9">
    <source>
        <dbReference type="PROSITE" id="PS50048"/>
    </source>
</evidence>
<keyword evidence="3" id="KW-0808">Transferase</keyword>
<feature type="region of interest" description="Disordered" evidence="8">
    <location>
        <begin position="284"/>
        <end position="381"/>
    </location>
</feature>
<dbReference type="InterPro" id="IPR036864">
    <property type="entry name" value="Zn2-C6_fun-type_DNA-bd_sf"/>
</dbReference>
<dbReference type="FunFam" id="3.30.160.810:FF:000001">
    <property type="entry name" value="50S ribosomal protein L3"/>
    <property type="match status" value="1"/>
</dbReference>
<dbReference type="GO" id="GO:0005762">
    <property type="term" value="C:mitochondrial large ribosomal subunit"/>
    <property type="evidence" value="ECO:0007669"/>
    <property type="project" value="TreeGrafter"/>
</dbReference>
<evidence type="ECO:0000313" key="10">
    <source>
        <dbReference type="EMBL" id="KAF7678070.1"/>
    </source>
</evidence>
<dbReference type="GO" id="GO:0000981">
    <property type="term" value="F:DNA-binding transcription factor activity, RNA polymerase II-specific"/>
    <property type="evidence" value="ECO:0007669"/>
    <property type="project" value="InterPro"/>
</dbReference>
<feature type="compositionally biased region" description="Basic and acidic residues" evidence="8">
    <location>
        <begin position="347"/>
        <end position="357"/>
    </location>
</feature>
<evidence type="ECO:0000256" key="8">
    <source>
        <dbReference type="SAM" id="MobiDB-lite"/>
    </source>
</evidence>
<evidence type="ECO:0000256" key="6">
    <source>
        <dbReference type="ARBA" id="ARBA00023274"/>
    </source>
</evidence>
<evidence type="ECO:0000256" key="3">
    <source>
        <dbReference type="ARBA" id="ARBA00022679"/>
    </source>
</evidence>
<gene>
    <name evidence="10" type="ORF">GT037_003451</name>
</gene>
<feature type="compositionally biased region" description="Basic and acidic residues" evidence="8">
    <location>
        <begin position="51"/>
        <end position="60"/>
    </location>
</feature>
<dbReference type="PANTHER" id="PTHR11229">
    <property type="entry name" value="50S RIBOSOMAL PROTEIN L3"/>
    <property type="match status" value="1"/>
</dbReference>